<evidence type="ECO:0000313" key="9">
    <source>
        <dbReference type="Proteomes" id="UP001207742"/>
    </source>
</evidence>
<reference evidence="8 9" key="1">
    <citation type="submission" date="2022-10" db="EMBL/GenBank/DDBJ databases">
        <title>Chitinophaga nivalis PC15 sp. nov., isolated from Pyeongchang county, South Korea.</title>
        <authorList>
            <person name="Trinh H.N."/>
        </authorList>
    </citation>
    <scope>NUCLEOTIDE SEQUENCE [LARGE SCALE GENOMIC DNA]</scope>
    <source>
        <strain evidence="8 9">PC14</strain>
    </source>
</reference>
<dbReference type="InterPro" id="IPR011701">
    <property type="entry name" value="MFS"/>
</dbReference>
<feature type="transmembrane region" description="Helical" evidence="6">
    <location>
        <begin position="321"/>
        <end position="341"/>
    </location>
</feature>
<keyword evidence="2" id="KW-1003">Cell membrane</keyword>
<dbReference type="Proteomes" id="UP001207742">
    <property type="component" value="Unassembled WGS sequence"/>
</dbReference>
<feature type="domain" description="Major facilitator superfamily (MFS) profile" evidence="7">
    <location>
        <begin position="7"/>
        <end position="408"/>
    </location>
</feature>
<feature type="transmembrane region" description="Helical" evidence="6">
    <location>
        <begin position="134"/>
        <end position="153"/>
    </location>
</feature>
<name>A0ABT3IS45_9BACT</name>
<comment type="caution">
    <text evidence="8">The sequence shown here is derived from an EMBL/GenBank/DDBJ whole genome shotgun (WGS) entry which is preliminary data.</text>
</comment>
<keyword evidence="9" id="KW-1185">Reference proteome</keyword>
<evidence type="ECO:0000259" key="7">
    <source>
        <dbReference type="PROSITE" id="PS50850"/>
    </source>
</evidence>
<evidence type="ECO:0000256" key="4">
    <source>
        <dbReference type="ARBA" id="ARBA00022989"/>
    </source>
</evidence>
<feature type="transmembrane region" description="Helical" evidence="6">
    <location>
        <begin position="159"/>
        <end position="181"/>
    </location>
</feature>
<dbReference type="PROSITE" id="PS50850">
    <property type="entry name" value="MFS"/>
    <property type="match status" value="1"/>
</dbReference>
<feature type="transmembrane region" description="Helical" evidence="6">
    <location>
        <begin position="261"/>
        <end position="283"/>
    </location>
</feature>
<evidence type="ECO:0000256" key="2">
    <source>
        <dbReference type="ARBA" id="ARBA00022475"/>
    </source>
</evidence>
<feature type="transmembrane region" description="Helical" evidence="6">
    <location>
        <begin position="382"/>
        <end position="401"/>
    </location>
</feature>
<dbReference type="InterPro" id="IPR036259">
    <property type="entry name" value="MFS_trans_sf"/>
</dbReference>
<feature type="transmembrane region" description="Helical" evidence="6">
    <location>
        <begin position="73"/>
        <end position="96"/>
    </location>
</feature>
<feature type="transmembrane region" description="Helical" evidence="6">
    <location>
        <begin position="44"/>
        <end position="61"/>
    </location>
</feature>
<dbReference type="InterPro" id="IPR020846">
    <property type="entry name" value="MFS_dom"/>
</dbReference>
<dbReference type="RefSeq" id="WP_264733596.1">
    <property type="nucleotide sequence ID" value="NZ_JAPDNR010000001.1"/>
</dbReference>
<organism evidence="8 9">
    <name type="scientific">Chitinophaga nivalis</name>
    <dbReference type="NCBI Taxonomy" id="2991709"/>
    <lineage>
        <taxon>Bacteria</taxon>
        <taxon>Pseudomonadati</taxon>
        <taxon>Bacteroidota</taxon>
        <taxon>Chitinophagia</taxon>
        <taxon>Chitinophagales</taxon>
        <taxon>Chitinophagaceae</taxon>
        <taxon>Chitinophaga</taxon>
    </lineage>
</organism>
<evidence type="ECO:0000256" key="1">
    <source>
        <dbReference type="ARBA" id="ARBA00004651"/>
    </source>
</evidence>
<dbReference type="InterPro" id="IPR000849">
    <property type="entry name" value="Sugar_P_transporter"/>
</dbReference>
<keyword evidence="5 6" id="KW-0472">Membrane</keyword>
<evidence type="ECO:0000256" key="3">
    <source>
        <dbReference type="ARBA" id="ARBA00022692"/>
    </source>
</evidence>
<comment type="subcellular location">
    <subcellularLocation>
        <location evidence="1">Cell membrane</location>
        <topology evidence="1">Multi-pass membrane protein</topology>
    </subcellularLocation>
</comment>
<dbReference type="PIRSF" id="PIRSF002808">
    <property type="entry name" value="Hexose_phosphate_transp"/>
    <property type="match status" value="1"/>
</dbReference>
<feature type="transmembrane region" description="Helical" evidence="6">
    <location>
        <begin position="295"/>
        <end position="315"/>
    </location>
</feature>
<dbReference type="InterPro" id="IPR050382">
    <property type="entry name" value="MFS_Na/Anion_cotransporter"/>
</dbReference>
<evidence type="ECO:0000313" key="8">
    <source>
        <dbReference type="EMBL" id="MCW3486781.1"/>
    </source>
</evidence>
<dbReference type="Gene3D" id="1.20.1250.20">
    <property type="entry name" value="MFS general substrate transporter like domains"/>
    <property type="match status" value="2"/>
</dbReference>
<dbReference type="PANTHER" id="PTHR11662:SF399">
    <property type="entry name" value="FI19708P1-RELATED"/>
    <property type="match status" value="1"/>
</dbReference>
<keyword evidence="3 6" id="KW-0812">Transmembrane</keyword>
<feature type="transmembrane region" description="Helical" evidence="6">
    <location>
        <begin position="223"/>
        <end position="241"/>
    </location>
</feature>
<evidence type="ECO:0000256" key="6">
    <source>
        <dbReference type="SAM" id="Phobius"/>
    </source>
</evidence>
<dbReference type="SUPFAM" id="SSF103473">
    <property type="entry name" value="MFS general substrate transporter"/>
    <property type="match status" value="1"/>
</dbReference>
<dbReference type="Pfam" id="PF07690">
    <property type="entry name" value="MFS_1"/>
    <property type="match status" value="1"/>
</dbReference>
<feature type="transmembrane region" description="Helical" evidence="6">
    <location>
        <begin position="353"/>
        <end position="376"/>
    </location>
</feature>
<keyword evidence="4 6" id="KW-1133">Transmembrane helix</keyword>
<proteinExistence type="predicted"/>
<dbReference type="PANTHER" id="PTHR11662">
    <property type="entry name" value="SOLUTE CARRIER FAMILY 17"/>
    <property type="match status" value="1"/>
</dbReference>
<evidence type="ECO:0000256" key="5">
    <source>
        <dbReference type="ARBA" id="ARBA00023136"/>
    </source>
</evidence>
<gene>
    <name evidence="8" type="ORF">OL497_22980</name>
</gene>
<protein>
    <submittedName>
        <fullName evidence="8">MFS transporter</fullName>
    </submittedName>
</protein>
<dbReference type="EMBL" id="JAPDNS010000002">
    <property type="protein sequence ID" value="MCW3486781.1"/>
    <property type="molecule type" value="Genomic_DNA"/>
</dbReference>
<accession>A0ABT3IS45</accession>
<sequence length="417" mass="46266">MKKRFLVLGVLCILAIITYLDRTALSVAEHGITSELHISEKEFGWLLAAFSIAYGIFQIPMGMLGDKMGVKTILLLIVLWWSVFTMLTGVAGSFMVLIIVRFLFASGEAGAFPNISIALSKWFPAVERGRAQSFIWMFTRFGGALAPVFIIPIQETWGWRYVFYTFGGIGILWAVLWWFFFRENPSQMPGITAAEIEEIESTRKIKTAGHSLPFRKILRSSNLWALMMMYFLYMFGAYFFLSWMPKYLRQGRGFDTTEMGFLSMPFILGAIGCLIGGFSCDYLSRKFGIKWGRRIIGLGGLLIAGVFMILAALTPNHMVCIILLSLGLAFKDFTLPVSWTVATDIGGKDAGAISGAMHMFGQIGSTIMSVGFGYLISSTHDWNLPIIIIGVIVICSGLLWLKIDASRPLNSSAVAEG</sequence>
<dbReference type="CDD" id="cd17319">
    <property type="entry name" value="MFS_ExuT_GudP_like"/>
    <property type="match status" value="1"/>
</dbReference>